<comment type="caution">
    <text evidence="1">The sequence shown here is derived from an EMBL/GenBank/DDBJ whole genome shotgun (WGS) entry which is preliminary data.</text>
</comment>
<dbReference type="EMBL" id="BAAAVI010000032">
    <property type="protein sequence ID" value="GAA2881268.1"/>
    <property type="molecule type" value="Genomic_DNA"/>
</dbReference>
<sequence length="85" mass="9540">MRINELPAQGERLVAALGAAVAEDRELKAKLTRSEDDLTGARSALKKMTKDRNLWVAGELERPGLCSHQARFRTIHHQRQSAYEA</sequence>
<gene>
    <name evidence="1" type="ORF">GCM10010517_44160</name>
</gene>
<dbReference type="Proteomes" id="UP001500831">
    <property type="component" value="Unassembled WGS sequence"/>
</dbReference>
<name>A0ABP6IJX5_9ACTN</name>
<dbReference type="RefSeq" id="WP_344974640.1">
    <property type="nucleotide sequence ID" value="NZ_BAAAVI010000032.1"/>
</dbReference>
<keyword evidence="2" id="KW-1185">Reference proteome</keyword>
<proteinExistence type="predicted"/>
<evidence type="ECO:0000313" key="2">
    <source>
        <dbReference type="Proteomes" id="UP001500831"/>
    </source>
</evidence>
<reference evidence="2" key="1">
    <citation type="journal article" date="2019" name="Int. J. Syst. Evol. Microbiol.">
        <title>The Global Catalogue of Microorganisms (GCM) 10K type strain sequencing project: providing services to taxonomists for standard genome sequencing and annotation.</title>
        <authorList>
            <consortium name="The Broad Institute Genomics Platform"/>
            <consortium name="The Broad Institute Genome Sequencing Center for Infectious Disease"/>
            <person name="Wu L."/>
            <person name="Ma J."/>
        </authorList>
    </citation>
    <scope>NUCLEOTIDE SEQUENCE [LARGE SCALE GENOMIC DNA]</scope>
    <source>
        <strain evidence="2">JCM 6242</strain>
    </source>
</reference>
<organism evidence="1 2">
    <name type="scientific">Streptosporangium fragile</name>
    <dbReference type="NCBI Taxonomy" id="46186"/>
    <lineage>
        <taxon>Bacteria</taxon>
        <taxon>Bacillati</taxon>
        <taxon>Actinomycetota</taxon>
        <taxon>Actinomycetes</taxon>
        <taxon>Streptosporangiales</taxon>
        <taxon>Streptosporangiaceae</taxon>
        <taxon>Streptosporangium</taxon>
    </lineage>
</organism>
<evidence type="ECO:0000313" key="1">
    <source>
        <dbReference type="EMBL" id="GAA2881268.1"/>
    </source>
</evidence>
<protein>
    <submittedName>
        <fullName evidence="1">Uncharacterized protein</fullName>
    </submittedName>
</protein>
<accession>A0ABP6IJX5</accession>